<dbReference type="AlphaFoldDB" id="A0A1P8WBG7"/>
<gene>
    <name evidence="2" type="ORF">Fuma_00987</name>
</gene>
<dbReference type="STRING" id="1891926.Fuma_00987"/>
<dbReference type="GO" id="GO:0016779">
    <property type="term" value="F:nucleotidyltransferase activity"/>
    <property type="evidence" value="ECO:0007669"/>
    <property type="project" value="InterPro"/>
</dbReference>
<dbReference type="InterPro" id="IPR002934">
    <property type="entry name" value="Polymerase_NTP_transf_dom"/>
</dbReference>
<proteinExistence type="predicted"/>
<reference evidence="2 3" key="1">
    <citation type="journal article" date="2016" name="Front. Microbiol.">
        <title>Fuerstia marisgermanicae gen. nov., sp. nov., an Unusual Member of the Phylum Planctomycetes from the German Wadden Sea.</title>
        <authorList>
            <person name="Kohn T."/>
            <person name="Heuer A."/>
            <person name="Jogler M."/>
            <person name="Vollmers J."/>
            <person name="Boedeker C."/>
            <person name="Bunk B."/>
            <person name="Rast P."/>
            <person name="Borchert D."/>
            <person name="Glockner I."/>
            <person name="Freese H.M."/>
            <person name="Klenk H.P."/>
            <person name="Overmann J."/>
            <person name="Kaster A.K."/>
            <person name="Rohde M."/>
            <person name="Wiegand S."/>
            <person name="Jogler C."/>
        </authorList>
    </citation>
    <scope>NUCLEOTIDE SEQUENCE [LARGE SCALE GENOMIC DNA]</scope>
    <source>
        <strain evidence="2 3">NH11</strain>
    </source>
</reference>
<dbReference type="SUPFAM" id="SSF81301">
    <property type="entry name" value="Nucleotidyltransferase"/>
    <property type="match status" value="1"/>
</dbReference>
<name>A0A1P8WBG7_9PLAN</name>
<sequence length="338" mass="38216">MTNPDSVEQSIATCDWAQQRTFPYLATEFPLLATAWDYSRNRISQLQTALAKNPLPDQVATVAISGSLSRMEAHSGSDLDVLIVLDDRSVEIAEDARRAIYDQVWHQLKTLAADESLKRPKPGGVFSSCVSWRKLIDPEVRGIVNEDVTTYGQRMQLLLDAQPVTGHSSCQNLQLDLLNWYAETRIADQFAEAGVFHWLWQDVQRYWRSIRARATWLHATEPLKCAEVNLKLRSSRMVLVAAFLQAIEATHAATDDKQNSITDLQKRLTATPIERIAMSLSEHEERPEFLYCYQSVWDRIRQLSQSTVEITNADRAAMNGVRRGVTKAAEGVSADWVI</sequence>
<dbReference type="OrthoDB" id="282014at2"/>
<keyword evidence="3" id="KW-1185">Reference proteome</keyword>
<evidence type="ECO:0000313" key="2">
    <source>
        <dbReference type="EMBL" id="APZ91399.1"/>
    </source>
</evidence>
<dbReference type="RefSeq" id="WP_077023169.1">
    <property type="nucleotide sequence ID" value="NZ_CP017641.1"/>
</dbReference>
<protein>
    <recommendedName>
        <fullName evidence="1">Polymerase nucleotidyl transferase domain-containing protein</fullName>
    </recommendedName>
</protein>
<organism evidence="2 3">
    <name type="scientific">Fuerstiella marisgermanici</name>
    <dbReference type="NCBI Taxonomy" id="1891926"/>
    <lineage>
        <taxon>Bacteria</taxon>
        <taxon>Pseudomonadati</taxon>
        <taxon>Planctomycetota</taxon>
        <taxon>Planctomycetia</taxon>
        <taxon>Planctomycetales</taxon>
        <taxon>Planctomycetaceae</taxon>
        <taxon>Fuerstiella</taxon>
    </lineage>
</organism>
<dbReference type="Proteomes" id="UP000187735">
    <property type="component" value="Chromosome"/>
</dbReference>
<dbReference type="Gene3D" id="3.30.460.10">
    <property type="entry name" value="Beta Polymerase, domain 2"/>
    <property type="match status" value="1"/>
</dbReference>
<dbReference type="CDD" id="cd05403">
    <property type="entry name" value="NT_KNTase_like"/>
    <property type="match status" value="1"/>
</dbReference>
<dbReference type="InterPro" id="IPR043519">
    <property type="entry name" value="NT_sf"/>
</dbReference>
<dbReference type="Pfam" id="PF01909">
    <property type="entry name" value="NTP_transf_2"/>
    <property type="match status" value="1"/>
</dbReference>
<evidence type="ECO:0000313" key="3">
    <source>
        <dbReference type="Proteomes" id="UP000187735"/>
    </source>
</evidence>
<evidence type="ECO:0000259" key="1">
    <source>
        <dbReference type="Pfam" id="PF01909"/>
    </source>
</evidence>
<feature type="domain" description="Polymerase nucleotidyl transferase" evidence="1">
    <location>
        <begin position="55"/>
        <end position="103"/>
    </location>
</feature>
<accession>A0A1P8WBG7</accession>
<dbReference type="EMBL" id="CP017641">
    <property type="protein sequence ID" value="APZ91399.1"/>
    <property type="molecule type" value="Genomic_DNA"/>
</dbReference>
<dbReference type="KEGG" id="fmr:Fuma_00987"/>